<dbReference type="AlphaFoldDB" id="A0A6G4AQJ6"/>
<name>A0A6G4AQJ6_9ACTN</name>
<accession>A0A6G4AQJ6</accession>
<dbReference type="Pfam" id="PF05120">
    <property type="entry name" value="GvpG"/>
    <property type="match status" value="1"/>
</dbReference>
<keyword evidence="3" id="KW-1185">Reference proteome</keyword>
<reference evidence="2" key="1">
    <citation type="submission" date="2020-02" db="EMBL/GenBank/DDBJ databases">
        <title>A new Streptomyces sp. for controlling soil-borne diseases.</title>
        <authorList>
            <person name="Li X."/>
            <person name="Tian Y."/>
            <person name="Gao K."/>
        </authorList>
    </citation>
    <scope>NUCLEOTIDE SEQUENCE [LARGE SCALE GENOMIC DNA]</scope>
    <source>
        <strain evidence="2">0250</strain>
    </source>
</reference>
<evidence type="ECO:0000256" key="1">
    <source>
        <dbReference type="SAM" id="MobiDB-lite"/>
    </source>
</evidence>
<sequence>MGLLTGLLTFPLAPVRVTLWAAEQMAAAAEREYYDPAPVRRALAELEQDLLAGRIDEDAYDRREDELLDRLAELERREHREHRERPDERRRAP</sequence>
<feature type="region of interest" description="Disordered" evidence="1">
    <location>
        <begin position="74"/>
        <end position="93"/>
    </location>
</feature>
<evidence type="ECO:0000313" key="2">
    <source>
        <dbReference type="EMBL" id="NEW74861.1"/>
    </source>
</evidence>
<dbReference type="EMBL" id="JAAIKT010000049">
    <property type="protein sequence ID" value="NEW74861.1"/>
    <property type="molecule type" value="Genomic_DNA"/>
</dbReference>
<organism evidence="2 3">
    <name type="scientific">Streptomyces rhizosphaericus</name>
    <dbReference type="NCBI Taxonomy" id="114699"/>
    <lineage>
        <taxon>Bacteria</taxon>
        <taxon>Bacillati</taxon>
        <taxon>Actinomycetota</taxon>
        <taxon>Actinomycetes</taxon>
        <taxon>Kitasatosporales</taxon>
        <taxon>Streptomycetaceae</taxon>
        <taxon>Streptomyces</taxon>
        <taxon>Streptomyces violaceusniger group</taxon>
    </lineage>
</organism>
<evidence type="ECO:0000313" key="3">
    <source>
        <dbReference type="Proteomes" id="UP000476310"/>
    </source>
</evidence>
<dbReference type="InterPro" id="IPR007804">
    <property type="entry name" value="GvpG"/>
</dbReference>
<comment type="caution">
    <text evidence="2">The sequence shown here is derived from an EMBL/GenBank/DDBJ whole genome shotgun (WGS) entry which is preliminary data.</text>
</comment>
<proteinExistence type="predicted"/>
<dbReference type="Proteomes" id="UP000476310">
    <property type="component" value="Unassembled WGS sequence"/>
</dbReference>
<gene>
    <name evidence="2" type="ORF">G4H13_31990</name>
</gene>
<dbReference type="RefSeq" id="WP_164432801.1">
    <property type="nucleotide sequence ID" value="NZ_JAAIKT010000049.1"/>
</dbReference>
<protein>
    <submittedName>
        <fullName evidence="2">Gas vesicle protein</fullName>
    </submittedName>
</protein>